<comment type="caution">
    <text evidence="2">The sequence shown here is derived from an EMBL/GenBank/DDBJ whole genome shotgun (WGS) entry which is preliminary data.</text>
</comment>
<keyword evidence="3" id="KW-1185">Reference proteome</keyword>
<name>A0A4C1UZ38_EUMVA</name>
<evidence type="ECO:0000313" key="3">
    <source>
        <dbReference type="Proteomes" id="UP000299102"/>
    </source>
</evidence>
<accession>A0A4C1UZ38</accession>
<organism evidence="2 3">
    <name type="scientific">Eumeta variegata</name>
    <name type="common">Bagworm moth</name>
    <name type="synonym">Eumeta japonica</name>
    <dbReference type="NCBI Taxonomy" id="151549"/>
    <lineage>
        <taxon>Eukaryota</taxon>
        <taxon>Metazoa</taxon>
        <taxon>Ecdysozoa</taxon>
        <taxon>Arthropoda</taxon>
        <taxon>Hexapoda</taxon>
        <taxon>Insecta</taxon>
        <taxon>Pterygota</taxon>
        <taxon>Neoptera</taxon>
        <taxon>Endopterygota</taxon>
        <taxon>Lepidoptera</taxon>
        <taxon>Glossata</taxon>
        <taxon>Ditrysia</taxon>
        <taxon>Tineoidea</taxon>
        <taxon>Psychidae</taxon>
        <taxon>Oiketicinae</taxon>
        <taxon>Eumeta</taxon>
    </lineage>
</organism>
<dbReference type="Proteomes" id="UP000299102">
    <property type="component" value="Unassembled WGS sequence"/>
</dbReference>
<sequence length="321" mass="35775">MLDVGECTGRHACVRRSRSLCVYEKHIVNTLPQTIGCRLWALDFMLSALVQCEMKAANTIITNDDRMISTDGLVYSPIRGSMRFECVSIVDKISCAQCATKWPFKKRPSRVRDSDGKSGRATFGRARCTVAFALFRSDNYVSTRGKLRVCCLGVNFEVLEYVPWGEDYDRYTIFLSSSYIVLTPKNQLYRDNSLPPKALSISDRIKDGRVIPKLCRHTRALSPQTSDDDDENLKTIAESKKNKLLASKNIQKDERGRASAGRGRGRAGRGGGGLTSVGLDSDAHSIRHEPLAGVQRSPMLYNRINTDDVDFPRGPLSFSGH</sequence>
<proteinExistence type="predicted"/>
<feature type="region of interest" description="Disordered" evidence="1">
    <location>
        <begin position="244"/>
        <end position="279"/>
    </location>
</feature>
<gene>
    <name evidence="2" type="ORF">EVAR_4957_1</name>
</gene>
<reference evidence="2 3" key="1">
    <citation type="journal article" date="2019" name="Commun. Biol.">
        <title>The bagworm genome reveals a unique fibroin gene that provides high tensile strength.</title>
        <authorList>
            <person name="Kono N."/>
            <person name="Nakamura H."/>
            <person name="Ohtoshi R."/>
            <person name="Tomita M."/>
            <person name="Numata K."/>
            <person name="Arakawa K."/>
        </authorList>
    </citation>
    <scope>NUCLEOTIDE SEQUENCE [LARGE SCALE GENOMIC DNA]</scope>
</reference>
<dbReference type="AlphaFoldDB" id="A0A4C1UZ38"/>
<dbReference type="EMBL" id="BGZK01000250">
    <property type="protein sequence ID" value="GBP31721.1"/>
    <property type="molecule type" value="Genomic_DNA"/>
</dbReference>
<evidence type="ECO:0000256" key="1">
    <source>
        <dbReference type="SAM" id="MobiDB-lite"/>
    </source>
</evidence>
<protein>
    <submittedName>
        <fullName evidence="2">Uncharacterized protein</fullName>
    </submittedName>
</protein>
<evidence type="ECO:0000313" key="2">
    <source>
        <dbReference type="EMBL" id="GBP31721.1"/>
    </source>
</evidence>